<gene>
    <name evidence="2" type="ORF">cyc_06565</name>
</gene>
<proteinExistence type="predicted"/>
<organism evidence="2 3">
    <name type="scientific">Cyclospora cayetanensis</name>
    <dbReference type="NCBI Taxonomy" id="88456"/>
    <lineage>
        <taxon>Eukaryota</taxon>
        <taxon>Sar</taxon>
        <taxon>Alveolata</taxon>
        <taxon>Apicomplexa</taxon>
        <taxon>Conoidasida</taxon>
        <taxon>Coccidia</taxon>
        <taxon>Eucoccidiorida</taxon>
        <taxon>Eimeriorina</taxon>
        <taxon>Eimeriidae</taxon>
        <taxon>Cyclospora</taxon>
    </lineage>
</organism>
<feature type="region of interest" description="Disordered" evidence="1">
    <location>
        <begin position="436"/>
        <end position="467"/>
    </location>
</feature>
<dbReference type="Proteomes" id="UP000095192">
    <property type="component" value="Unassembled WGS sequence"/>
</dbReference>
<feature type="region of interest" description="Disordered" evidence="1">
    <location>
        <begin position="310"/>
        <end position="340"/>
    </location>
</feature>
<dbReference type="InterPro" id="IPR029064">
    <property type="entry name" value="Ribosomal_eL30-like_sf"/>
</dbReference>
<evidence type="ECO:0000313" key="3">
    <source>
        <dbReference type="Proteomes" id="UP000095192"/>
    </source>
</evidence>
<feature type="compositionally biased region" description="Basic and acidic residues" evidence="1">
    <location>
        <begin position="452"/>
        <end position="462"/>
    </location>
</feature>
<evidence type="ECO:0008006" key="4">
    <source>
        <dbReference type="Google" id="ProtNLM"/>
    </source>
</evidence>
<feature type="compositionally biased region" description="Basic residues" evidence="1">
    <location>
        <begin position="47"/>
        <end position="60"/>
    </location>
</feature>
<dbReference type="SUPFAM" id="SSF55315">
    <property type="entry name" value="L30e-like"/>
    <property type="match status" value="1"/>
</dbReference>
<feature type="region of interest" description="Disordered" evidence="1">
    <location>
        <begin position="1"/>
        <end position="26"/>
    </location>
</feature>
<feature type="region of interest" description="Disordered" evidence="1">
    <location>
        <begin position="47"/>
        <end position="78"/>
    </location>
</feature>
<dbReference type="VEuPathDB" id="ToxoDB:cyc_06565"/>
<dbReference type="AlphaFoldDB" id="A0A1D3D3F2"/>
<name>A0A1D3D3F2_9EIME</name>
<dbReference type="InParanoid" id="A0A1D3D3F2"/>
<evidence type="ECO:0000256" key="1">
    <source>
        <dbReference type="SAM" id="MobiDB-lite"/>
    </source>
</evidence>
<reference evidence="2 3" key="1">
    <citation type="journal article" date="2016" name="BMC Genomics">
        <title>Comparative genomics reveals Cyclospora cayetanensis possesses coccidia-like metabolism and invasion components but unique surface antigens.</title>
        <authorList>
            <person name="Liu S."/>
            <person name="Wang L."/>
            <person name="Zheng H."/>
            <person name="Xu Z."/>
            <person name="Roellig D.M."/>
            <person name="Li N."/>
            <person name="Frace M.A."/>
            <person name="Tang K."/>
            <person name="Arrowood M.J."/>
            <person name="Moss D.M."/>
            <person name="Zhang L."/>
            <person name="Feng Y."/>
            <person name="Xiao L."/>
        </authorList>
    </citation>
    <scope>NUCLEOTIDE SEQUENCE [LARGE SCALE GENOMIC DNA]</scope>
    <source>
        <strain evidence="2 3">CHN_HEN01</strain>
    </source>
</reference>
<keyword evidence="3" id="KW-1185">Reference proteome</keyword>
<evidence type="ECO:0000313" key="2">
    <source>
        <dbReference type="EMBL" id="OEH77979.1"/>
    </source>
</evidence>
<comment type="caution">
    <text evidence="2">The sequence shown here is derived from an EMBL/GenBank/DDBJ whole genome shotgun (WGS) entry which is preliminary data.</text>
</comment>
<protein>
    <recommendedName>
        <fullName evidence="4">Ribosomal protein L7Ae/L30e/S12e/Gadd45 domain-containing protein</fullName>
    </recommendedName>
</protein>
<feature type="compositionally biased region" description="Low complexity" evidence="1">
    <location>
        <begin position="324"/>
        <end position="333"/>
    </location>
</feature>
<sequence>MQEEGRNIPNIPDRTRQFCTPQGEAPVYPLLSGQDADPLQLLASHRQKTSYHGGQLKRRGGSACHSHCSTPNHREGSEVLREQPLRLHPQALQQPQQLASPQHPQQHELQIAFFGDEDFPALSASTHAKGYRENKQRPRHGAARDIPSVSAAAAAAAGLPLESLRYRGKPLAKKGRLKGMRKLLQHERAHKQLLTRQLVDVSQDGESELQQITDTPQSSGVRRLPASLVAFEPVATADSREALAGVSGSDDHCANSVEEEETLSGVAIFQANHPQLHKELSELMCPEIDAAAVKLLSILRGFQAAKCKAPEQHNQAEPQAVDFSLRSSSSSDSEGNQLELVESTRRKPLLVLLAANVERTITPGGITDQVDAIFSAATAARVPVGVVSSRGVLKKGVQLATRQSCVCILDAQGAEALLHTLLNLIVQKQRKVEQDATHKVQQTQQRSSHQKKQLEKEQHDELSSISAADHIGSEQWQQYSESANVGQQQQQQ</sequence>
<accession>A0A1D3D3F2</accession>
<dbReference type="EMBL" id="JROU02000911">
    <property type="protein sequence ID" value="OEH77979.1"/>
    <property type="molecule type" value="Genomic_DNA"/>
</dbReference>